<evidence type="ECO:0000256" key="2">
    <source>
        <dbReference type="ARBA" id="ARBA00023125"/>
    </source>
</evidence>
<dbReference type="PANTHER" id="PTHR47506:SF6">
    <property type="entry name" value="HTH-TYPE TRANSCRIPTIONAL REPRESSOR NEMR"/>
    <property type="match status" value="1"/>
</dbReference>
<name>A0A366WX60_9RHOB</name>
<dbReference type="InterPro" id="IPR009057">
    <property type="entry name" value="Homeodomain-like_sf"/>
</dbReference>
<dbReference type="Proteomes" id="UP000252706">
    <property type="component" value="Unassembled WGS sequence"/>
</dbReference>
<dbReference type="InterPro" id="IPR011075">
    <property type="entry name" value="TetR_C"/>
</dbReference>
<keyword evidence="3" id="KW-0804">Transcription</keyword>
<accession>A0A366WX60</accession>
<dbReference type="EMBL" id="QOCE01000033">
    <property type="protein sequence ID" value="RBW53893.1"/>
    <property type="molecule type" value="Genomic_DNA"/>
</dbReference>
<dbReference type="OrthoDB" id="9811084at2"/>
<dbReference type="SUPFAM" id="SSF46689">
    <property type="entry name" value="Homeodomain-like"/>
    <property type="match status" value="1"/>
</dbReference>
<keyword evidence="1" id="KW-0805">Transcription regulation</keyword>
<feature type="DNA-binding region" description="H-T-H motif" evidence="4">
    <location>
        <begin position="29"/>
        <end position="48"/>
    </location>
</feature>
<reference evidence="6 7" key="1">
    <citation type="submission" date="2018-07" db="EMBL/GenBank/DDBJ databases">
        <title>Modular assembly of carbohydrate-degrading microbial communities in the ocean.</title>
        <authorList>
            <person name="Enke T.N."/>
            <person name="Datta M.S."/>
            <person name="Schwartzman J.A."/>
            <person name="Cermak N."/>
            <person name="Schmitz D.A."/>
            <person name="Barrere J."/>
            <person name="Cordero O.X."/>
        </authorList>
    </citation>
    <scope>NUCLEOTIDE SEQUENCE [LARGE SCALE GENOMIC DNA]</scope>
    <source>
        <strain evidence="6 7">C3M10</strain>
    </source>
</reference>
<evidence type="ECO:0000256" key="1">
    <source>
        <dbReference type="ARBA" id="ARBA00023015"/>
    </source>
</evidence>
<evidence type="ECO:0000256" key="3">
    <source>
        <dbReference type="ARBA" id="ARBA00023163"/>
    </source>
</evidence>
<dbReference type="SUPFAM" id="SSF48498">
    <property type="entry name" value="Tetracyclin repressor-like, C-terminal domain"/>
    <property type="match status" value="1"/>
</dbReference>
<dbReference type="AlphaFoldDB" id="A0A366WX60"/>
<sequence length="204" mass="22502">MQSRTDTTKEHILATGQGLVAQRGFAGMGLNELLRTASVPKGSFYHYFASKEDFGCKLLMQYLSKYLVRLDEILNAEGPDARVRLMHYWSLWISSQTSGDICAQCLIVKIGAEISDVSDEMRNILEEGTSRIGARLSQAIAEGQADNSISKAVQADLLGTALYEMWLGASLMAKLSRTRDPFLNALETTELLLAKPSLNPKEQP</sequence>
<dbReference type="RefSeq" id="WP_113823833.1">
    <property type="nucleotide sequence ID" value="NZ_QOCE01000033.1"/>
</dbReference>
<dbReference type="Pfam" id="PF00440">
    <property type="entry name" value="TetR_N"/>
    <property type="match status" value="1"/>
</dbReference>
<dbReference type="PANTHER" id="PTHR47506">
    <property type="entry name" value="TRANSCRIPTIONAL REGULATORY PROTEIN"/>
    <property type="match status" value="1"/>
</dbReference>
<dbReference type="PROSITE" id="PS50977">
    <property type="entry name" value="HTH_TETR_2"/>
    <property type="match status" value="1"/>
</dbReference>
<keyword evidence="2 4" id="KW-0238">DNA-binding</keyword>
<evidence type="ECO:0000313" key="7">
    <source>
        <dbReference type="Proteomes" id="UP000252706"/>
    </source>
</evidence>
<dbReference type="InterPro" id="IPR001647">
    <property type="entry name" value="HTH_TetR"/>
</dbReference>
<dbReference type="Pfam" id="PF16925">
    <property type="entry name" value="TetR_C_13"/>
    <property type="match status" value="1"/>
</dbReference>
<dbReference type="GO" id="GO:0003677">
    <property type="term" value="F:DNA binding"/>
    <property type="evidence" value="ECO:0007669"/>
    <property type="project" value="UniProtKB-UniRule"/>
</dbReference>
<gene>
    <name evidence="6" type="ORF">DS909_12675</name>
</gene>
<evidence type="ECO:0000313" key="6">
    <source>
        <dbReference type="EMBL" id="RBW53893.1"/>
    </source>
</evidence>
<evidence type="ECO:0000256" key="4">
    <source>
        <dbReference type="PROSITE-ProRule" id="PRU00335"/>
    </source>
</evidence>
<organism evidence="6 7">
    <name type="scientific">Phaeobacter gallaeciensis</name>
    <dbReference type="NCBI Taxonomy" id="60890"/>
    <lineage>
        <taxon>Bacteria</taxon>
        <taxon>Pseudomonadati</taxon>
        <taxon>Pseudomonadota</taxon>
        <taxon>Alphaproteobacteria</taxon>
        <taxon>Rhodobacterales</taxon>
        <taxon>Roseobacteraceae</taxon>
        <taxon>Phaeobacter</taxon>
    </lineage>
</organism>
<comment type="caution">
    <text evidence="6">The sequence shown here is derived from an EMBL/GenBank/DDBJ whole genome shotgun (WGS) entry which is preliminary data.</text>
</comment>
<dbReference type="Gene3D" id="1.10.357.10">
    <property type="entry name" value="Tetracycline Repressor, domain 2"/>
    <property type="match status" value="1"/>
</dbReference>
<feature type="domain" description="HTH tetR-type" evidence="5">
    <location>
        <begin position="6"/>
        <end position="66"/>
    </location>
</feature>
<dbReference type="InterPro" id="IPR036271">
    <property type="entry name" value="Tet_transcr_reg_TetR-rel_C_sf"/>
</dbReference>
<protein>
    <submittedName>
        <fullName evidence="6">TetR/AcrR family transcriptional regulator</fullName>
    </submittedName>
</protein>
<proteinExistence type="predicted"/>
<evidence type="ECO:0000259" key="5">
    <source>
        <dbReference type="PROSITE" id="PS50977"/>
    </source>
</evidence>